<name>A0A6G1GWY9_9PEZI</name>
<keyword evidence="4" id="KW-1185">Reference proteome</keyword>
<feature type="transmembrane region" description="Helical" evidence="1">
    <location>
        <begin position="57"/>
        <end position="82"/>
    </location>
</feature>
<dbReference type="Pfam" id="PF13632">
    <property type="entry name" value="Glyco_trans_2_3"/>
    <property type="match status" value="1"/>
</dbReference>
<sequence length="574" mass="64566">MFGWFYRCAPGLSIFLVITVIVFAFSTPTPSLAGCSFKQVSRSSLYLPAQCLAGLTLSQVLLLAYTLITHITLLTFGIKLSWSLHHVTKGIKAVRRARELGIDPSGKKQQLPHDAHTRSMHTLDECLDEDFEYHGSDAQLLGKEVIHAVIVPNYMEDAATLKTTLAVLASHPRAATQYEIYLAMEQREPHVHAKASLLEKEMQTSFRNIESTFHPAGVPGEIAGKSSNVSFAARKIFQNYQNHPDADNVIITVIDCDSHLLQDFFNEIRRYHITSPSTAHIQFYISPFVFDRNAHASPVFVRCSDLLWCWAGLSSLHPGASISIPTSVYSLPLVLASRVGGWDADPTAIGEDMHMLLKTYFGCQGDIITKTIYSAASQCNVSSSLRNGSYWATYYDTLCARYDQALRHMWGALDTGFALQNTIRHRPKLRMNFFALWSLMWQAHFLSGHLLIMVLGTSVYSQVAPAANIHPALTYAFWLSARMRDASFVTMNVAFTFYHWYHEACVEARRRDMAHIENVGDFSRRTWAPAFFADRILFPVAGILFGSLPMMQAVISHFWTTRLVYRVSKKPSFG</sequence>
<organism evidence="3 4">
    <name type="scientific">Aulographum hederae CBS 113979</name>
    <dbReference type="NCBI Taxonomy" id="1176131"/>
    <lineage>
        <taxon>Eukaryota</taxon>
        <taxon>Fungi</taxon>
        <taxon>Dikarya</taxon>
        <taxon>Ascomycota</taxon>
        <taxon>Pezizomycotina</taxon>
        <taxon>Dothideomycetes</taxon>
        <taxon>Pleosporomycetidae</taxon>
        <taxon>Aulographales</taxon>
        <taxon>Aulographaceae</taxon>
    </lineage>
</organism>
<reference evidence="3" key="1">
    <citation type="journal article" date="2020" name="Stud. Mycol.">
        <title>101 Dothideomycetes genomes: a test case for predicting lifestyles and emergence of pathogens.</title>
        <authorList>
            <person name="Haridas S."/>
            <person name="Albert R."/>
            <person name="Binder M."/>
            <person name="Bloem J."/>
            <person name="Labutti K."/>
            <person name="Salamov A."/>
            <person name="Andreopoulos B."/>
            <person name="Baker S."/>
            <person name="Barry K."/>
            <person name="Bills G."/>
            <person name="Bluhm B."/>
            <person name="Cannon C."/>
            <person name="Castanera R."/>
            <person name="Culley D."/>
            <person name="Daum C."/>
            <person name="Ezra D."/>
            <person name="Gonzalez J."/>
            <person name="Henrissat B."/>
            <person name="Kuo A."/>
            <person name="Liang C."/>
            <person name="Lipzen A."/>
            <person name="Lutzoni F."/>
            <person name="Magnuson J."/>
            <person name="Mondo S."/>
            <person name="Nolan M."/>
            <person name="Ohm R."/>
            <person name="Pangilinan J."/>
            <person name="Park H.-J."/>
            <person name="Ramirez L."/>
            <person name="Alfaro M."/>
            <person name="Sun H."/>
            <person name="Tritt A."/>
            <person name="Yoshinaga Y."/>
            <person name="Zwiers L.-H."/>
            <person name="Turgeon B."/>
            <person name="Goodwin S."/>
            <person name="Spatafora J."/>
            <person name="Crous P."/>
            <person name="Grigoriev I."/>
        </authorList>
    </citation>
    <scope>NUCLEOTIDE SEQUENCE</scope>
    <source>
        <strain evidence="3">CBS 113979</strain>
    </source>
</reference>
<evidence type="ECO:0000313" key="3">
    <source>
        <dbReference type="EMBL" id="KAF1985248.1"/>
    </source>
</evidence>
<dbReference type="InterPro" id="IPR029044">
    <property type="entry name" value="Nucleotide-diphossugar_trans"/>
</dbReference>
<gene>
    <name evidence="3" type="ORF">K402DRAFT_455224</name>
</gene>
<proteinExistence type="predicted"/>
<feature type="transmembrane region" description="Helical" evidence="1">
    <location>
        <begin position="433"/>
        <end position="455"/>
    </location>
</feature>
<feature type="domain" description="Glycosyltransferase 2-like" evidence="2">
    <location>
        <begin position="250"/>
        <end position="478"/>
    </location>
</feature>
<dbReference type="Gene3D" id="3.90.550.10">
    <property type="entry name" value="Spore Coat Polysaccharide Biosynthesis Protein SpsA, Chain A"/>
    <property type="match status" value="1"/>
</dbReference>
<dbReference type="EMBL" id="ML977163">
    <property type="protein sequence ID" value="KAF1985248.1"/>
    <property type="molecule type" value="Genomic_DNA"/>
</dbReference>
<feature type="transmembrane region" description="Helical" evidence="1">
    <location>
        <begin position="536"/>
        <end position="560"/>
    </location>
</feature>
<keyword evidence="1" id="KW-0472">Membrane</keyword>
<dbReference type="PROSITE" id="PS51257">
    <property type="entry name" value="PROKAR_LIPOPROTEIN"/>
    <property type="match status" value="1"/>
</dbReference>
<accession>A0A6G1GWY9</accession>
<dbReference type="OrthoDB" id="5819478at2759"/>
<keyword evidence="1" id="KW-0812">Transmembrane</keyword>
<evidence type="ECO:0000313" key="4">
    <source>
        <dbReference type="Proteomes" id="UP000800041"/>
    </source>
</evidence>
<keyword evidence="1" id="KW-1133">Transmembrane helix</keyword>
<dbReference type="PANTHER" id="PTHR36851:SF1">
    <property type="entry name" value="GLYCO_TRANS_2-LIKE DOMAIN-CONTAINING PROTEIN"/>
    <property type="match status" value="1"/>
</dbReference>
<evidence type="ECO:0000259" key="2">
    <source>
        <dbReference type="Pfam" id="PF13632"/>
    </source>
</evidence>
<dbReference type="AlphaFoldDB" id="A0A6G1GWY9"/>
<evidence type="ECO:0000256" key="1">
    <source>
        <dbReference type="SAM" id="Phobius"/>
    </source>
</evidence>
<protein>
    <recommendedName>
        <fullName evidence="2">Glycosyltransferase 2-like domain-containing protein</fullName>
    </recommendedName>
</protein>
<dbReference type="InterPro" id="IPR001173">
    <property type="entry name" value="Glyco_trans_2-like"/>
</dbReference>
<dbReference type="Proteomes" id="UP000800041">
    <property type="component" value="Unassembled WGS sequence"/>
</dbReference>
<dbReference type="PANTHER" id="PTHR36851">
    <property type="entry name" value="UNNAMED PRODUCT"/>
    <property type="match status" value="1"/>
</dbReference>